<comment type="subcellular location">
    <subcellularLocation>
        <location evidence="1">Nucleus</location>
    </subcellularLocation>
</comment>
<keyword evidence="6" id="KW-0479">Metal-binding</keyword>
<dbReference type="EMBL" id="JALJOQ010000005">
    <property type="protein sequence ID" value="KAK9813397.1"/>
    <property type="molecule type" value="Genomic_DNA"/>
</dbReference>
<evidence type="ECO:0000256" key="1">
    <source>
        <dbReference type="ARBA" id="ARBA00004123"/>
    </source>
</evidence>
<evidence type="ECO:0000256" key="6">
    <source>
        <dbReference type="ARBA" id="ARBA00022723"/>
    </source>
</evidence>
<dbReference type="InterPro" id="IPR045846">
    <property type="entry name" value="POLBc_alpha"/>
</dbReference>
<dbReference type="Proteomes" id="UP001465755">
    <property type="component" value="Unassembled WGS sequence"/>
</dbReference>
<dbReference type="InterPro" id="IPR017964">
    <property type="entry name" value="DNA-dir_DNA_pol_B_CS"/>
</dbReference>
<evidence type="ECO:0000259" key="14">
    <source>
        <dbReference type="Pfam" id="PF00136"/>
    </source>
</evidence>
<evidence type="ECO:0000256" key="4">
    <source>
        <dbReference type="ARBA" id="ARBA00022695"/>
    </source>
</evidence>
<dbReference type="GO" id="GO:0000166">
    <property type="term" value="F:nucleotide binding"/>
    <property type="evidence" value="ECO:0007669"/>
    <property type="project" value="InterPro"/>
</dbReference>
<keyword evidence="5 12" id="KW-0235">DNA replication</keyword>
<dbReference type="PANTHER" id="PTHR45861">
    <property type="entry name" value="DNA POLYMERASE ALPHA CATALYTIC SUBUNIT"/>
    <property type="match status" value="1"/>
</dbReference>
<dbReference type="Gene3D" id="1.10.132.60">
    <property type="entry name" value="DNA polymerase family B, C-terminal domain"/>
    <property type="match status" value="1"/>
</dbReference>
<comment type="similarity">
    <text evidence="2 12">Belongs to the DNA polymerase type-B family.</text>
</comment>
<dbReference type="Gene3D" id="3.30.70.2820">
    <property type="match status" value="1"/>
</dbReference>
<dbReference type="SUPFAM" id="SSF53098">
    <property type="entry name" value="Ribonuclease H-like"/>
    <property type="match status" value="1"/>
</dbReference>
<feature type="domain" description="DNA-directed DNA polymerase family B multifunctional" evidence="14">
    <location>
        <begin position="807"/>
        <end position="1260"/>
    </location>
</feature>
<dbReference type="InterPro" id="IPR038256">
    <property type="entry name" value="Pol_alpha_znc_sf"/>
</dbReference>
<dbReference type="InterPro" id="IPR023211">
    <property type="entry name" value="DNA_pol_palm_dom_sf"/>
</dbReference>
<dbReference type="GO" id="GO:0003682">
    <property type="term" value="F:chromatin binding"/>
    <property type="evidence" value="ECO:0007669"/>
    <property type="project" value="TreeGrafter"/>
</dbReference>
<keyword evidence="11" id="KW-0539">Nucleus</keyword>
<comment type="caution">
    <text evidence="18">The sequence shown here is derived from an EMBL/GenBank/DDBJ whole genome shotgun (WGS) entry which is preliminary data.</text>
</comment>
<keyword evidence="4 12" id="KW-0548">Nucleotidyltransferase</keyword>
<evidence type="ECO:0000256" key="8">
    <source>
        <dbReference type="ARBA" id="ARBA00022833"/>
    </source>
</evidence>
<evidence type="ECO:0000256" key="3">
    <source>
        <dbReference type="ARBA" id="ARBA00022679"/>
    </source>
</evidence>
<feature type="domain" description="DNA-directed DNA polymerase family B exonuclease" evidence="15">
    <location>
        <begin position="478"/>
        <end position="741"/>
    </location>
</feature>
<dbReference type="InterPro" id="IPR006134">
    <property type="entry name" value="DNA-dir_DNA_pol_B_multi_dom"/>
</dbReference>
<dbReference type="CDD" id="cd05776">
    <property type="entry name" value="DNA_polB_alpha_exo"/>
    <property type="match status" value="1"/>
</dbReference>
<dbReference type="InterPro" id="IPR006172">
    <property type="entry name" value="DNA-dir_DNA_pol_B"/>
</dbReference>
<evidence type="ECO:0000256" key="12">
    <source>
        <dbReference type="RuleBase" id="RU000442"/>
    </source>
</evidence>
<keyword evidence="3 12" id="KW-0808">Transferase</keyword>
<dbReference type="GO" id="GO:0008270">
    <property type="term" value="F:zinc ion binding"/>
    <property type="evidence" value="ECO:0007669"/>
    <property type="project" value="UniProtKB-KW"/>
</dbReference>
<dbReference type="Pfam" id="PF08996">
    <property type="entry name" value="zf-DNA_Pol"/>
    <property type="match status" value="1"/>
</dbReference>
<dbReference type="InterPro" id="IPR043502">
    <property type="entry name" value="DNA/RNA_pol_sf"/>
</dbReference>
<dbReference type="GO" id="GO:0006272">
    <property type="term" value="P:leading strand elongation"/>
    <property type="evidence" value="ECO:0007669"/>
    <property type="project" value="TreeGrafter"/>
</dbReference>
<evidence type="ECO:0000256" key="7">
    <source>
        <dbReference type="ARBA" id="ARBA00022771"/>
    </source>
</evidence>
<dbReference type="PROSITE" id="PS00116">
    <property type="entry name" value="DNA_POLYMERASE_B"/>
    <property type="match status" value="1"/>
</dbReference>
<accession>A0AAW1PYB4</accession>
<organism evidence="18 19">
    <name type="scientific">Symbiochloris irregularis</name>
    <dbReference type="NCBI Taxonomy" id="706552"/>
    <lineage>
        <taxon>Eukaryota</taxon>
        <taxon>Viridiplantae</taxon>
        <taxon>Chlorophyta</taxon>
        <taxon>core chlorophytes</taxon>
        <taxon>Trebouxiophyceae</taxon>
        <taxon>Trebouxiales</taxon>
        <taxon>Trebouxiaceae</taxon>
        <taxon>Symbiochloris</taxon>
    </lineage>
</organism>
<feature type="compositionally biased region" description="Low complexity" evidence="13">
    <location>
        <begin position="160"/>
        <end position="169"/>
    </location>
</feature>
<dbReference type="Gene3D" id="1.10.3200.20">
    <property type="entry name" value="DNA Polymerase alpha, zinc finger"/>
    <property type="match status" value="1"/>
</dbReference>
<evidence type="ECO:0000313" key="18">
    <source>
        <dbReference type="EMBL" id="KAK9813397.1"/>
    </source>
</evidence>
<dbReference type="InterPro" id="IPR006133">
    <property type="entry name" value="DNA-dir_DNA_pol_B_exonuc"/>
</dbReference>
<dbReference type="EC" id="2.7.7.7" evidence="12"/>
<evidence type="ECO:0000256" key="11">
    <source>
        <dbReference type="ARBA" id="ARBA00023242"/>
    </source>
</evidence>
<dbReference type="GO" id="GO:0005658">
    <property type="term" value="C:alpha DNA polymerase:primase complex"/>
    <property type="evidence" value="ECO:0007669"/>
    <property type="project" value="TreeGrafter"/>
</dbReference>
<evidence type="ECO:0000256" key="2">
    <source>
        <dbReference type="ARBA" id="ARBA00005755"/>
    </source>
</evidence>
<dbReference type="Gene3D" id="3.90.1600.10">
    <property type="entry name" value="Palm domain of DNA polymerase"/>
    <property type="match status" value="1"/>
</dbReference>
<dbReference type="GO" id="GO:0006273">
    <property type="term" value="P:lagging strand elongation"/>
    <property type="evidence" value="ECO:0007669"/>
    <property type="project" value="TreeGrafter"/>
</dbReference>
<feature type="compositionally biased region" description="Low complexity" evidence="13">
    <location>
        <begin position="258"/>
        <end position="279"/>
    </location>
</feature>
<evidence type="ECO:0000256" key="10">
    <source>
        <dbReference type="ARBA" id="ARBA00023125"/>
    </source>
</evidence>
<protein>
    <recommendedName>
        <fullName evidence="12">DNA polymerase</fullName>
        <ecNumber evidence="12">2.7.7.7</ecNumber>
    </recommendedName>
</protein>
<feature type="compositionally biased region" description="Acidic residues" evidence="13">
    <location>
        <begin position="71"/>
        <end position="91"/>
    </location>
</feature>
<evidence type="ECO:0000259" key="15">
    <source>
        <dbReference type="Pfam" id="PF03104"/>
    </source>
</evidence>
<feature type="domain" description="Zinc finger DNA-directed DNA polymerase family B alpha" evidence="16">
    <location>
        <begin position="1301"/>
        <end position="1450"/>
    </location>
</feature>
<dbReference type="CDD" id="cd05532">
    <property type="entry name" value="POLBc_alpha"/>
    <property type="match status" value="1"/>
</dbReference>
<proteinExistence type="inferred from homology"/>
<sequence>MAESRAKRTAPTNKAAAALARLTELRGKGAKVSALEELENEQEDVLYDVVQEDEYADLVAKRRETAGNFIVDDDGLGYADDGQEDDWEAEEAPQLHHTARSKGSKDKAKDKSQRPSNAKRKADQNIAPSGDRQRINKMFSAAAARRLNPTVKNDAATTQGADALLDDILGGLGGSDAPASSRSHKRPRPVSPDALPGRHAASHEEPDAGYEAAEPEGYPADDGHDLPADTGGASFDDGPVLESDPAAHAAQGMDTPRAQSTLPPTTPAASRTAAGADSAMRSGSAAVSGWQSMYAEDGTAMEGEAPGAEAAEESKPWVDDGSLPTDSEGLMPFYFMDAHEEPNTPGTLHLFGKVPQQGQYPSCCLVLRGCQRCMFVVPQPGLIQGEQLSRLEAEAAANPSAKGQLLRHVHELASELKAEVREMLSSHGIAAFVVKPVKRNYAFEHPKVPHGQQWVLKVRYPATGPTLPLNLSGRSFVAVFGAQQSVLESVLLKRNILGPAWLALHQPTRIDSAQQVSWCKLEVELASPKALHANHASVLKREAPPLVVAALSLKTHLPTQGSASEVVAASVIHLGGVAGDRGTARSEWDTRARLRNFSVVRKLDGQPFPTGFSEAVAAANAGDMGRRNGGAMLSAQGSERSLLQHLLARLQTLDPDVLVGHNIAAFDLDVLLHRLQHHKVPHWSRIGRLKRSKFPNLTGGGHSFGGGAGPGMMTTMAGVLLCDTYLASRELVREVDYTLTTLARELLHEHRSDFSAHDVPGKYESTPRLLELVRHAESDAWLSLGLAFYLNVLPLSRQLSCLSGALWSRVLQGQRAQRIEMLLLHEFYDRKFLLPDKLNARERERMAVALGGPAEEGGETQQGGGKKKGPQYAGGLVLEPKKGLYDKFVLLLDFNSLYPSIIQEYNICFTTVARPATPDAQPVLPEPSSDLAVLPTVIANLVARRREVKKLLINERDPTRRAQLDIRQQALKLTANSMYGCLGFAASRFHARALAELVTQQGREILQSTVDLVQGTIGADVIYGDTDSIMVATGATELKEVGPLGLRIKREVNKRYRLLEIEEDGIFKRMLLLKKKKYAALKLTRAPDGSWAEVVEQKGLDIVRRDWCALSKDVGNYALARILSGLPREEVVDAIHTQLHEVKGKLEAGAIPLPKYLIRKQLTKRPEDYPDAANQPHVQVAIRRKAAGRRDGVMPGETVPYIICVLMGEDGQKVEGSDALPLAQRAYHIDEVQGSAQLAVDCHYYLAHQVHPVISRLCAVIEGTDAARLADCLGLDPSRFKAASTSAADEREDALLASGASLDDESLYKDCKPLSLVGRNGTRFDFVGVGPVAKGTLVPEAALVPPDAVGAETNLSAGQLANQVTLRVRDFIALYYDGWLKSDDEMEPYTTRDISLRQQGNAQPGTLPAKAASTAQMARVLPEAALYRQLTQFHRLLDAAAALAAIPVTDGAREAAEERLAPLRATLDAGLAALGCVPAPLGEERKHTHPSFSWGIPIAASCRGLFAFFLEHGEALRGAQIH</sequence>
<dbReference type="InterPro" id="IPR012337">
    <property type="entry name" value="RNaseH-like_sf"/>
</dbReference>
<dbReference type="GO" id="GO:1902975">
    <property type="term" value="P:mitotic DNA replication initiation"/>
    <property type="evidence" value="ECO:0007669"/>
    <property type="project" value="InterPro"/>
</dbReference>
<dbReference type="Pfam" id="PF00136">
    <property type="entry name" value="DNA_pol_B"/>
    <property type="match status" value="1"/>
</dbReference>
<feature type="region of interest" description="Disordered" evidence="13">
    <location>
        <begin position="70"/>
        <end position="281"/>
    </location>
</feature>
<dbReference type="SUPFAM" id="SSF56672">
    <property type="entry name" value="DNA/RNA polymerases"/>
    <property type="match status" value="1"/>
</dbReference>
<dbReference type="InterPro" id="IPR036397">
    <property type="entry name" value="RNaseH_sf"/>
</dbReference>
<dbReference type="NCBIfam" id="TIGR00592">
    <property type="entry name" value="pol2"/>
    <property type="match status" value="1"/>
</dbReference>
<evidence type="ECO:0000256" key="13">
    <source>
        <dbReference type="SAM" id="MobiDB-lite"/>
    </source>
</evidence>
<evidence type="ECO:0000259" key="16">
    <source>
        <dbReference type="Pfam" id="PF08996"/>
    </source>
</evidence>
<evidence type="ECO:0000256" key="9">
    <source>
        <dbReference type="ARBA" id="ARBA00022932"/>
    </source>
</evidence>
<feature type="compositionally biased region" description="Basic and acidic residues" evidence="13">
    <location>
        <begin position="103"/>
        <end position="113"/>
    </location>
</feature>
<dbReference type="SMART" id="SM00486">
    <property type="entry name" value="POLBc"/>
    <property type="match status" value="1"/>
</dbReference>
<gene>
    <name evidence="18" type="ORF">WJX73_005747</name>
</gene>
<keyword evidence="7" id="KW-0863">Zinc-finger</keyword>
<dbReference type="GO" id="GO:0003697">
    <property type="term" value="F:single-stranded DNA binding"/>
    <property type="evidence" value="ECO:0007669"/>
    <property type="project" value="TreeGrafter"/>
</dbReference>
<dbReference type="InterPro" id="IPR042087">
    <property type="entry name" value="DNA_pol_B_thumb"/>
</dbReference>
<dbReference type="Pfam" id="PF03104">
    <property type="entry name" value="DNA_pol_B_exo1"/>
    <property type="match status" value="1"/>
</dbReference>
<dbReference type="Gene3D" id="2.40.50.730">
    <property type="match status" value="1"/>
</dbReference>
<feature type="region of interest" description="Disordered" evidence="13">
    <location>
        <begin position="303"/>
        <end position="323"/>
    </location>
</feature>
<dbReference type="InterPro" id="IPR015088">
    <property type="entry name" value="Znf_DNA-dir_DNA_pol_B_alpha"/>
</dbReference>
<dbReference type="PANTHER" id="PTHR45861:SF1">
    <property type="entry name" value="DNA POLYMERASE ALPHA CATALYTIC SUBUNIT"/>
    <property type="match status" value="1"/>
</dbReference>
<keyword evidence="8" id="KW-0862">Zinc</keyword>
<evidence type="ECO:0000259" key="17">
    <source>
        <dbReference type="Pfam" id="PF12254"/>
    </source>
</evidence>
<dbReference type="InterPro" id="IPR024647">
    <property type="entry name" value="DNA_pol_a_cat_su_N"/>
</dbReference>
<dbReference type="PRINTS" id="PR00106">
    <property type="entry name" value="DNAPOLB"/>
</dbReference>
<feature type="domain" description="DNA polymerase alpha catalytic subunit N-terminal" evidence="17">
    <location>
        <begin position="19"/>
        <end position="88"/>
    </location>
</feature>
<comment type="catalytic activity">
    <reaction evidence="12">
        <text>DNA(n) + a 2'-deoxyribonucleoside 5'-triphosphate = DNA(n+1) + diphosphate</text>
        <dbReference type="Rhea" id="RHEA:22508"/>
        <dbReference type="Rhea" id="RHEA-COMP:17339"/>
        <dbReference type="Rhea" id="RHEA-COMP:17340"/>
        <dbReference type="ChEBI" id="CHEBI:33019"/>
        <dbReference type="ChEBI" id="CHEBI:61560"/>
        <dbReference type="ChEBI" id="CHEBI:173112"/>
        <dbReference type="EC" id="2.7.7.7"/>
    </reaction>
</comment>
<dbReference type="GO" id="GO:0003887">
    <property type="term" value="F:DNA-directed DNA polymerase activity"/>
    <property type="evidence" value="ECO:0007669"/>
    <property type="project" value="UniProtKB-KW"/>
</dbReference>
<name>A0AAW1PYB4_9CHLO</name>
<dbReference type="Pfam" id="PF12254">
    <property type="entry name" value="DNA_pol_alpha_N"/>
    <property type="match status" value="1"/>
</dbReference>
<dbReference type="FunFam" id="1.10.132.60:FF:000004">
    <property type="entry name" value="DNA polymerase"/>
    <property type="match status" value="1"/>
</dbReference>
<keyword evidence="9 12" id="KW-0239">DNA-directed DNA polymerase</keyword>
<feature type="region of interest" description="Disordered" evidence="13">
    <location>
        <begin position="850"/>
        <end position="871"/>
    </location>
</feature>
<evidence type="ECO:0000256" key="5">
    <source>
        <dbReference type="ARBA" id="ARBA00022705"/>
    </source>
</evidence>
<dbReference type="Gene3D" id="3.30.420.10">
    <property type="entry name" value="Ribonuclease H-like superfamily/Ribonuclease H"/>
    <property type="match status" value="1"/>
</dbReference>
<dbReference type="GO" id="GO:0003688">
    <property type="term" value="F:DNA replication origin binding"/>
    <property type="evidence" value="ECO:0007669"/>
    <property type="project" value="TreeGrafter"/>
</dbReference>
<keyword evidence="19" id="KW-1185">Reference proteome</keyword>
<evidence type="ECO:0000313" key="19">
    <source>
        <dbReference type="Proteomes" id="UP001465755"/>
    </source>
</evidence>
<keyword evidence="10 12" id="KW-0238">DNA-binding</keyword>
<reference evidence="18 19" key="1">
    <citation type="journal article" date="2024" name="Nat. Commun.">
        <title>Phylogenomics reveals the evolutionary origins of lichenization in chlorophyte algae.</title>
        <authorList>
            <person name="Puginier C."/>
            <person name="Libourel C."/>
            <person name="Otte J."/>
            <person name="Skaloud P."/>
            <person name="Haon M."/>
            <person name="Grisel S."/>
            <person name="Petersen M."/>
            <person name="Berrin J.G."/>
            <person name="Delaux P.M."/>
            <person name="Dal Grande F."/>
            <person name="Keller J."/>
        </authorList>
    </citation>
    <scope>NUCLEOTIDE SEQUENCE [LARGE SCALE GENOMIC DNA]</scope>
    <source>
        <strain evidence="18 19">SAG 2036</strain>
    </source>
</reference>
<dbReference type="Gene3D" id="1.10.287.690">
    <property type="entry name" value="Helix hairpin bin"/>
    <property type="match status" value="1"/>
</dbReference>